<keyword evidence="1" id="KW-1133">Transmembrane helix</keyword>
<dbReference type="AlphaFoldDB" id="A0AAV8UZ89"/>
<organism evidence="2 3">
    <name type="scientific">Rhodosorus marinus</name>
    <dbReference type="NCBI Taxonomy" id="101924"/>
    <lineage>
        <taxon>Eukaryota</taxon>
        <taxon>Rhodophyta</taxon>
        <taxon>Stylonematophyceae</taxon>
        <taxon>Stylonematales</taxon>
        <taxon>Stylonemataceae</taxon>
        <taxon>Rhodosorus</taxon>
    </lineage>
</organism>
<evidence type="ECO:0000256" key="1">
    <source>
        <dbReference type="SAM" id="Phobius"/>
    </source>
</evidence>
<protein>
    <submittedName>
        <fullName evidence="2">Uncharacterized protein</fullName>
    </submittedName>
</protein>
<sequence length="484" mass="53919">MDIEQDEEDFPIPVEDDFPVRVEDDDVIEGERSGLITGRTRPGLWKRVILYLISVSAAFVVGTVILRAIYPSIDADATVPATDESLDISKASVVLVSIDGFRWDYLDLKDDEGKPLAPTLRKLRESGVSATHMQPVMPSKTFPNHWSIVTGLYPAWHGIIDNNMYDVRDETFFTVFDHKNPKWWFGDPLWSTAKRAGLTTAAAFWPGSEVVSDRFSTPDVYLDYDPEMKYEKRVNQVINFLGGKGMPGDREARLVTLYLNYVDRNGHEHGPNSEQVRKAVQDADAALGELIEKIHAQPFSNRTSVVVVSDHGMQEMKKADALVFDDLVSTDDFISPATSPLGQFFPTNGTSSSQLFQSLQAVQAAGGVQVMMVEDTPTNWHYKDALLFRPPVVSLCKPGVSLFYKSILDQKSDVWGDHGFANDEQNMQAIFIANGPGFPSDGRRIDNFKSVDVYATICKLLEIEPSPNNGTAKTVDNVFVNKKI</sequence>
<dbReference type="Proteomes" id="UP001157974">
    <property type="component" value="Unassembled WGS sequence"/>
</dbReference>
<dbReference type="Pfam" id="PF01663">
    <property type="entry name" value="Phosphodiest"/>
    <property type="match status" value="1"/>
</dbReference>
<dbReference type="EMBL" id="JAMWBK010000003">
    <property type="protein sequence ID" value="KAJ8906632.1"/>
    <property type="molecule type" value="Genomic_DNA"/>
</dbReference>
<keyword evidence="1" id="KW-0812">Transmembrane</keyword>
<proteinExistence type="predicted"/>
<dbReference type="SUPFAM" id="SSF53649">
    <property type="entry name" value="Alkaline phosphatase-like"/>
    <property type="match status" value="1"/>
</dbReference>
<reference evidence="2 3" key="1">
    <citation type="journal article" date="2023" name="Nat. Commun.">
        <title>Origin of minicircular mitochondrial genomes in red algae.</title>
        <authorList>
            <person name="Lee Y."/>
            <person name="Cho C.H."/>
            <person name="Lee Y.M."/>
            <person name="Park S.I."/>
            <person name="Yang J.H."/>
            <person name="West J.A."/>
            <person name="Bhattacharya D."/>
            <person name="Yoon H.S."/>
        </authorList>
    </citation>
    <scope>NUCLEOTIDE SEQUENCE [LARGE SCALE GENOMIC DNA]</scope>
    <source>
        <strain evidence="2 3">CCMP1338</strain>
        <tissue evidence="2">Whole cell</tissue>
    </source>
</reference>
<accession>A0AAV8UZ89</accession>
<dbReference type="PANTHER" id="PTHR10151:SF120">
    <property type="entry name" value="BIS(5'-ADENOSYL)-TRIPHOSPHATASE"/>
    <property type="match status" value="1"/>
</dbReference>
<dbReference type="PANTHER" id="PTHR10151">
    <property type="entry name" value="ECTONUCLEOTIDE PYROPHOSPHATASE/PHOSPHODIESTERASE"/>
    <property type="match status" value="1"/>
</dbReference>
<name>A0AAV8UZ89_9RHOD</name>
<dbReference type="Gene3D" id="3.40.720.10">
    <property type="entry name" value="Alkaline Phosphatase, subunit A"/>
    <property type="match status" value="1"/>
</dbReference>
<feature type="transmembrane region" description="Helical" evidence="1">
    <location>
        <begin position="48"/>
        <end position="70"/>
    </location>
</feature>
<dbReference type="CDD" id="cd16018">
    <property type="entry name" value="Enpp"/>
    <property type="match status" value="1"/>
</dbReference>
<dbReference type="InterPro" id="IPR002591">
    <property type="entry name" value="Phosphodiest/P_Trfase"/>
</dbReference>
<evidence type="ECO:0000313" key="3">
    <source>
        <dbReference type="Proteomes" id="UP001157974"/>
    </source>
</evidence>
<keyword evidence="1" id="KW-0472">Membrane</keyword>
<comment type="caution">
    <text evidence="2">The sequence shown here is derived from an EMBL/GenBank/DDBJ whole genome shotgun (WGS) entry which is preliminary data.</text>
</comment>
<keyword evidence="3" id="KW-1185">Reference proteome</keyword>
<dbReference type="Gene3D" id="3.30.1360.180">
    <property type="match status" value="1"/>
</dbReference>
<gene>
    <name evidence="2" type="ORF">NDN08_003125</name>
</gene>
<dbReference type="InterPro" id="IPR017850">
    <property type="entry name" value="Alkaline_phosphatase_core_sf"/>
</dbReference>
<evidence type="ECO:0000313" key="2">
    <source>
        <dbReference type="EMBL" id="KAJ8906632.1"/>
    </source>
</evidence>
<dbReference type="GO" id="GO:0016787">
    <property type="term" value="F:hydrolase activity"/>
    <property type="evidence" value="ECO:0007669"/>
    <property type="project" value="UniProtKB-ARBA"/>
</dbReference>